<dbReference type="FunFam" id="1.10.540.10:FF:000026">
    <property type="entry name" value="Acyl-CoA dehydrogenase medium chain"/>
    <property type="match status" value="1"/>
</dbReference>
<dbReference type="InterPro" id="IPR037069">
    <property type="entry name" value="AcylCoA_DH/ox_N_sf"/>
</dbReference>
<evidence type="ECO:0000256" key="5">
    <source>
        <dbReference type="ARBA" id="ARBA00022946"/>
    </source>
</evidence>
<dbReference type="SUPFAM" id="SSF47203">
    <property type="entry name" value="Acyl-CoA dehydrogenase C-terminal domain-like"/>
    <property type="match status" value="1"/>
</dbReference>
<evidence type="ECO:0000256" key="4">
    <source>
        <dbReference type="ARBA" id="ARBA00022827"/>
    </source>
</evidence>
<comment type="catalytic activity">
    <reaction evidence="10">
        <text>glutaryl-CoA + oxidized [electron-transfer flavoprotein] + 2 H(+) = (2E)-butenoyl-CoA + reduced [electron-transfer flavoprotein] + CO2</text>
        <dbReference type="Rhea" id="RHEA:13389"/>
        <dbReference type="Rhea" id="RHEA-COMP:10685"/>
        <dbReference type="Rhea" id="RHEA-COMP:10686"/>
        <dbReference type="ChEBI" id="CHEBI:15378"/>
        <dbReference type="ChEBI" id="CHEBI:16526"/>
        <dbReference type="ChEBI" id="CHEBI:57332"/>
        <dbReference type="ChEBI" id="CHEBI:57378"/>
        <dbReference type="ChEBI" id="CHEBI:57692"/>
        <dbReference type="ChEBI" id="CHEBI:58307"/>
        <dbReference type="EC" id="1.3.8.6"/>
    </reaction>
</comment>
<proteinExistence type="inferred from homology"/>
<organism evidence="15 16">
    <name type="scientific">Streptacidiphilus fuscans</name>
    <dbReference type="NCBI Taxonomy" id="2789292"/>
    <lineage>
        <taxon>Bacteria</taxon>
        <taxon>Bacillati</taxon>
        <taxon>Actinomycetota</taxon>
        <taxon>Actinomycetes</taxon>
        <taxon>Kitasatosporales</taxon>
        <taxon>Streptomycetaceae</taxon>
        <taxon>Streptacidiphilus</taxon>
    </lineage>
</organism>
<evidence type="ECO:0000256" key="2">
    <source>
        <dbReference type="ARBA" id="ARBA00009347"/>
    </source>
</evidence>
<comment type="similarity">
    <text evidence="2 11">Belongs to the acyl-CoA dehydrogenase family.</text>
</comment>
<dbReference type="PANTHER" id="PTHR42807:SF1">
    <property type="entry name" value="GLUTARYL-COA DEHYDROGENASE, MITOCHONDRIAL"/>
    <property type="match status" value="1"/>
</dbReference>
<dbReference type="GO" id="GO:0004361">
    <property type="term" value="F:glutaryl-CoA dehydrogenase activity"/>
    <property type="evidence" value="ECO:0007669"/>
    <property type="project" value="UniProtKB-EC"/>
</dbReference>
<dbReference type="InterPro" id="IPR052033">
    <property type="entry name" value="Glutaryl-CoA_DH_mitochondrial"/>
</dbReference>
<accession>A0A931B2D8</accession>
<evidence type="ECO:0000256" key="6">
    <source>
        <dbReference type="ARBA" id="ARBA00023002"/>
    </source>
</evidence>
<keyword evidence="16" id="KW-1185">Reference proteome</keyword>
<protein>
    <recommendedName>
        <fullName evidence="9">glutaryl-CoA dehydrogenase (ETF)</fullName>
        <ecNumber evidence="9">1.3.8.6</ecNumber>
    </recommendedName>
</protein>
<dbReference type="Pfam" id="PF02771">
    <property type="entry name" value="Acyl-CoA_dh_N"/>
    <property type="match status" value="1"/>
</dbReference>
<evidence type="ECO:0000256" key="9">
    <source>
        <dbReference type="ARBA" id="ARBA00039033"/>
    </source>
</evidence>
<dbReference type="GO" id="GO:0000062">
    <property type="term" value="F:fatty-acyl-CoA binding"/>
    <property type="evidence" value="ECO:0007669"/>
    <property type="project" value="TreeGrafter"/>
</dbReference>
<keyword evidence="4 11" id="KW-0274">FAD</keyword>
<evidence type="ECO:0000313" key="16">
    <source>
        <dbReference type="Proteomes" id="UP000657385"/>
    </source>
</evidence>
<evidence type="ECO:0000256" key="10">
    <source>
        <dbReference type="ARBA" id="ARBA00049493"/>
    </source>
</evidence>
<dbReference type="InterPro" id="IPR046373">
    <property type="entry name" value="Acyl-CoA_Oxase/DH_mid-dom_sf"/>
</dbReference>
<dbReference type="InterPro" id="IPR009100">
    <property type="entry name" value="AcylCoA_DH/oxidase_NM_dom_sf"/>
</dbReference>
<comment type="caution">
    <text evidence="15">The sequence shown here is derived from an EMBL/GenBank/DDBJ whole genome shotgun (WGS) entry which is preliminary data.</text>
</comment>
<comment type="cofactor">
    <cofactor evidence="1 11">
        <name>FAD</name>
        <dbReference type="ChEBI" id="CHEBI:57692"/>
    </cofactor>
</comment>
<dbReference type="AlphaFoldDB" id="A0A931B2D8"/>
<dbReference type="Pfam" id="PF00441">
    <property type="entry name" value="Acyl-CoA_dh_1"/>
    <property type="match status" value="1"/>
</dbReference>
<reference evidence="15" key="1">
    <citation type="submission" date="2020-11" db="EMBL/GenBank/DDBJ databases">
        <title>Isolation and identification of active actinomycetes.</title>
        <authorList>
            <person name="Yu B."/>
        </authorList>
    </citation>
    <scope>NUCLEOTIDE SEQUENCE</scope>
    <source>
        <strain evidence="15">NEAU-YB345</strain>
    </source>
</reference>
<dbReference type="Proteomes" id="UP000657385">
    <property type="component" value="Unassembled WGS sequence"/>
</dbReference>
<keyword evidence="5" id="KW-0809">Transit peptide</keyword>
<dbReference type="Gene3D" id="2.40.110.10">
    <property type="entry name" value="Butyryl-CoA Dehydrogenase, subunit A, domain 2"/>
    <property type="match status" value="1"/>
</dbReference>
<evidence type="ECO:0000256" key="11">
    <source>
        <dbReference type="RuleBase" id="RU362125"/>
    </source>
</evidence>
<evidence type="ECO:0000256" key="1">
    <source>
        <dbReference type="ARBA" id="ARBA00001974"/>
    </source>
</evidence>
<comment type="pathway">
    <text evidence="7">Amino-acid metabolism; lysine degradation.</text>
</comment>
<dbReference type="SUPFAM" id="SSF56645">
    <property type="entry name" value="Acyl-CoA dehydrogenase NM domain-like"/>
    <property type="match status" value="1"/>
</dbReference>
<dbReference type="GO" id="GO:0050660">
    <property type="term" value="F:flavin adenine dinucleotide binding"/>
    <property type="evidence" value="ECO:0007669"/>
    <property type="project" value="InterPro"/>
</dbReference>
<evidence type="ECO:0000256" key="7">
    <source>
        <dbReference type="ARBA" id="ARBA00037899"/>
    </source>
</evidence>
<dbReference type="EC" id="1.3.8.6" evidence="9"/>
<keyword evidence="6 11" id="KW-0560">Oxidoreductase</keyword>
<dbReference type="Gene3D" id="1.10.540.10">
    <property type="entry name" value="Acyl-CoA dehydrogenase/oxidase, N-terminal domain"/>
    <property type="match status" value="1"/>
</dbReference>
<dbReference type="PROSITE" id="PS00072">
    <property type="entry name" value="ACYL_COA_DH_1"/>
    <property type="match status" value="1"/>
</dbReference>
<sequence>MTQTRDAASDTVDLLAVDDELSEADRDIRDTVRSFARTELAPYITEWFDAGGMPRELVKRMGELGLLGMHLEGYDCAGTTATSYGVACRELEAIDSGIRSFVSTQGSLAMYAIHRWGSEEQKQQWLPLMAAGDAVGCFGLTEPDAGSDPSAMRTTARRHGTDWVIDGSKMWITNGPMADVAVIWAQTDAGQGARGIRGFVVPTDTPGFNVQDVRGKLSLRASATGELVFGSLRLPADAMLPEAAGLGGPLSCLSEARYGIIWGVVGAARSCLETALDYAHHRTQFGRPIAGFQLTQQKLAAMTLALTQAGLLAARLGRLKDAGELQPTQISVGKLANVRTALDIARTARTILGGSGITQDYPVFRHMVNLETVLTYEGTEEMHVLSIGKALTGLAAFR</sequence>
<evidence type="ECO:0000256" key="8">
    <source>
        <dbReference type="ARBA" id="ARBA00037927"/>
    </source>
</evidence>
<dbReference type="RefSeq" id="WP_196192844.1">
    <property type="nucleotide sequence ID" value="NZ_JADPRT010000002.1"/>
</dbReference>
<evidence type="ECO:0000313" key="15">
    <source>
        <dbReference type="EMBL" id="MBF9067696.1"/>
    </source>
</evidence>
<dbReference type="InterPro" id="IPR009075">
    <property type="entry name" value="AcylCo_DH/oxidase_C"/>
</dbReference>
<dbReference type="InterPro" id="IPR013786">
    <property type="entry name" value="AcylCoA_DH/ox_N"/>
</dbReference>
<dbReference type="Pfam" id="PF02770">
    <property type="entry name" value="Acyl-CoA_dh_M"/>
    <property type="match status" value="1"/>
</dbReference>
<comment type="pathway">
    <text evidence="8">Amino-acid metabolism; tryptophan metabolism.</text>
</comment>
<feature type="domain" description="Acyl-CoA oxidase/dehydrogenase middle" evidence="13">
    <location>
        <begin position="137"/>
        <end position="229"/>
    </location>
</feature>
<dbReference type="InterPro" id="IPR006091">
    <property type="entry name" value="Acyl-CoA_Oxase/DH_mid-dom"/>
</dbReference>
<dbReference type="Gene3D" id="1.20.140.10">
    <property type="entry name" value="Butyryl-CoA Dehydrogenase, subunit A, domain 3"/>
    <property type="match status" value="1"/>
</dbReference>
<evidence type="ECO:0000259" key="13">
    <source>
        <dbReference type="Pfam" id="PF02770"/>
    </source>
</evidence>
<feature type="domain" description="Acyl-CoA dehydrogenase/oxidase N-terminal" evidence="14">
    <location>
        <begin position="22"/>
        <end position="133"/>
    </location>
</feature>
<dbReference type="GO" id="GO:0033539">
    <property type="term" value="P:fatty acid beta-oxidation using acyl-CoA dehydrogenase"/>
    <property type="evidence" value="ECO:0007669"/>
    <property type="project" value="TreeGrafter"/>
</dbReference>
<dbReference type="EMBL" id="JADPRT010000002">
    <property type="protein sequence ID" value="MBF9067696.1"/>
    <property type="molecule type" value="Genomic_DNA"/>
</dbReference>
<dbReference type="InterPro" id="IPR006089">
    <property type="entry name" value="Acyl-CoA_DH_CS"/>
</dbReference>
<name>A0A931B2D8_9ACTN</name>
<dbReference type="InterPro" id="IPR036250">
    <property type="entry name" value="AcylCo_DH-like_C"/>
</dbReference>
<evidence type="ECO:0000259" key="14">
    <source>
        <dbReference type="Pfam" id="PF02771"/>
    </source>
</evidence>
<keyword evidence="3 11" id="KW-0285">Flavoprotein</keyword>
<feature type="domain" description="Acyl-CoA dehydrogenase/oxidase C-terminal" evidence="12">
    <location>
        <begin position="248"/>
        <end position="391"/>
    </location>
</feature>
<evidence type="ECO:0000259" key="12">
    <source>
        <dbReference type="Pfam" id="PF00441"/>
    </source>
</evidence>
<dbReference type="PANTHER" id="PTHR42807">
    <property type="entry name" value="GLUTARYL-COA DEHYDROGENASE, MITOCHONDRIAL"/>
    <property type="match status" value="1"/>
</dbReference>
<dbReference type="FunFam" id="2.40.110.10:FF:000002">
    <property type="entry name" value="Acyl-CoA dehydrogenase fadE12"/>
    <property type="match status" value="1"/>
</dbReference>
<gene>
    <name evidence="15" type="ORF">I2501_06540</name>
</gene>
<evidence type="ECO:0000256" key="3">
    <source>
        <dbReference type="ARBA" id="ARBA00022630"/>
    </source>
</evidence>
<dbReference type="GO" id="GO:0046949">
    <property type="term" value="P:fatty-acyl-CoA biosynthetic process"/>
    <property type="evidence" value="ECO:0007669"/>
    <property type="project" value="TreeGrafter"/>
</dbReference>